<protein>
    <submittedName>
        <fullName evidence="1">Gp8</fullName>
    </submittedName>
</protein>
<reference evidence="1 2" key="1">
    <citation type="submission" date="2014-03" db="EMBL/GenBank/DDBJ databases">
        <title>Genomics of Bifidobacteria.</title>
        <authorList>
            <person name="Ventura M."/>
            <person name="Milani C."/>
            <person name="Lugli G.A."/>
        </authorList>
    </citation>
    <scope>NUCLEOTIDE SEQUENCE [LARGE SCALE GENOMIC DNA]</scope>
    <source>
        <strain evidence="1 2">DSM 22766</strain>
    </source>
</reference>
<keyword evidence="2" id="KW-1185">Reference proteome</keyword>
<dbReference type="Proteomes" id="UP000029015">
    <property type="component" value="Unassembled WGS sequence"/>
</dbReference>
<dbReference type="OrthoDB" id="3838020at2"/>
<organism evidence="1 2">
    <name type="scientific">Bifidobacterium actinocoloniiforme DSM 22766</name>
    <dbReference type="NCBI Taxonomy" id="1437605"/>
    <lineage>
        <taxon>Bacteria</taxon>
        <taxon>Bacillati</taxon>
        <taxon>Actinomycetota</taxon>
        <taxon>Actinomycetes</taxon>
        <taxon>Bifidobacteriales</taxon>
        <taxon>Bifidobacteriaceae</taxon>
        <taxon>Bifidobacterium</taxon>
    </lineage>
</organism>
<dbReference type="AlphaFoldDB" id="A0A086Z1H0"/>
<dbReference type="STRING" id="1437605.AB656_03985"/>
<gene>
    <name evidence="1" type="ORF">BACT_1072</name>
</gene>
<name>A0A086Z1H0_9BIFI</name>
<accession>A0A086Z1H0</accession>
<comment type="caution">
    <text evidence="1">The sequence shown here is derived from an EMBL/GenBank/DDBJ whole genome shotgun (WGS) entry which is preliminary data.</text>
</comment>
<evidence type="ECO:0000313" key="2">
    <source>
        <dbReference type="Proteomes" id="UP000029015"/>
    </source>
</evidence>
<evidence type="ECO:0000313" key="1">
    <source>
        <dbReference type="EMBL" id="KFI40370.1"/>
    </source>
</evidence>
<sequence>MDARQPGIGDIVSPDSEVGPNLWLKAAQASVRSYCGWHIAPNVEQTLTLDAEGGRTLMLPSLHVTGLSRITVDGRDVTGEVDWSQTGMVSLRSGSFPDRFRSVIVTMSSGYEVDEVPDVVSIILKLANRAATGPGVVASQSVNGSSVSYLTAGGAPLSTPLLQIEKDALEPYRLKWTA</sequence>
<dbReference type="eggNOG" id="ENOG502ZJCX">
    <property type="taxonomic scope" value="Bacteria"/>
</dbReference>
<dbReference type="RefSeq" id="WP_051905326.1">
    <property type="nucleotide sequence ID" value="NZ_CP011786.1"/>
</dbReference>
<dbReference type="EMBL" id="JGYK01000001">
    <property type="protein sequence ID" value="KFI40370.1"/>
    <property type="molecule type" value="Genomic_DNA"/>
</dbReference>
<proteinExistence type="predicted"/>